<reference evidence="2" key="2">
    <citation type="submission" date="2020-08" db="EMBL/GenBank/DDBJ databases">
        <title>The Agave Microbiome: Exploring the role of microbial communities in plant adaptations to desert environments.</title>
        <authorList>
            <person name="Partida-Martinez L.P."/>
        </authorList>
    </citation>
    <scope>NUCLEOTIDE SEQUENCE [LARGE SCALE GENOMIC DNA]</scope>
    <source>
        <strain evidence="2">AT2.8</strain>
    </source>
</reference>
<accession>A0A852TJN3</accession>
<organism evidence="1 2">
    <name type="scientific">Neobacillus niacini</name>
    <dbReference type="NCBI Taxonomy" id="86668"/>
    <lineage>
        <taxon>Bacteria</taxon>
        <taxon>Bacillati</taxon>
        <taxon>Bacillota</taxon>
        <taxon>Bacilli</taxon>
        <taxon>Bacillales</taxon>
        <taxon>Bacillaceae</taxon>
        <taxon>Neobacillus</taxon>
    </lineage>
</organism>
<protein>
    <submittedName>
        <fullName evidence="1">Uncharacterized protein</fullName>
    </submittedName>
</protein>
<name>A0A852TJN3_9BACI</name>
<comment type="caution">
    <text evidence="1">The sequence shown here is derived from an EMBL/GenBank/DDBJ whole genome shotgun (WGS) entry which is preliminary data.</text>
</comment>
<proteinExistence type="predicted"/>
<reference evidence="2" key="1">
    <citation type="submission" date="2020-07" db="EMBL/GenBank/DDBJ databases">
        <authorList>
            <person name="Partida-Martinez L."/>
            <person name="Huntemann M."/>
            <person name="Clum A."/>
            <person name="Wang J."/>
            <person name="Palaniappan K."/>
            <person name="Ritter S."/>
            <person name="Chen I.-M."/>
            <person name="Stamatis D."/>
            <person name="Reddy T."/>
            <person name="O'Malley R."/>
            <person name="Daum C."/>
            <person name="Shapiro N."/>
            <person name="Ivanova N."/>
            <person name="Kyrpides N."/>
            <person name="Woyke T."/>
        </authorList>
    </citation>
    <scope>NUCLEOTIDE SEQUENCE [LARGE SCALE GENOMIC DNA]</scope>
    <source>
        <strain evidence="2">AT2.8</strain>
    </source>
</reference>
<dbReference type="Proteomes" id="UP000548423">
    <property type="component" value="Unassembled WGS sequence"/>
</dbReference>
<evidence type="ECO:0000313" key="2">
    <source>
        <dbReference type="Proteomes" id="UP000548423"/>
    </source>
</evidence>
<evidence type="ECO:0000313" key="1">
    <source>
        <dbReference type="EMBL" id="NYE08479.1"/>
    </source>
</evidence>
<gene>
    <name evidence="1" type="ORF">F4694_005327</name>
</gene>
<sequence>MKQGLILIPFLMLMTACSSEDVTQRKVYTTSELSPQTITLEQTETITEDEMVASNQANQLVNIENNDSVDTQSSLIIPSQTGEENKNEITTLAQETTDLLVDKVEEIPAEDSIIIGDSEYINLMHEAKFQDWINVAVKYGAALYAIPYSDVFAIVKDGEVLVGMSTGVASAAPNHTDILCDLMADKGESSEEIIEGVNQVAETGESVQLVGPQEFDDDFSIEKQDEWIVVSW</sequence>
<dbReference type="EMBL" id="JACCBX010000014">
    <property type="protein sequence ID" value="NYE08479.1"/>
    <property type="molecule type" value="Genomic_DNA"/>
</dbReference>
<dbReference type="PROSITE" id="PS51257">
    <property type="entry name" value="PROKAR_LIPOPROTEIN"/>
    <property type="match status" value="1"/>
</dbReference>
<dbReference type="AlphaFoldDB" id="A0A852TJN3"/>